<evidence type="ECO:0000256" key="12">
    <source>
        <dbReference type="RuleBase" id="RU363047"/>
    </source>
</evidence>
<feature type="transmembrane region" description="Helical" evidence="12">
    <location>
        <begin position="276"/>
        <end position="296"/>
    </location>
</feature>
<feature type="transmembrane region" description="Helical" evidence="12">
    <location>
        <begin position="204"/>
        <end position="225"/>
    </location>
</feature>
<dbReference type="GO" id="GO:0004984">
    <property type="term" value="F:olfactory receptor activity"/>
    <property type="evidence" value="ECO:0007669"/>
    <property type="project" value="InterPro"/>
</dbReference>
<organism evidence="14 15">
    <name type="scientific">Hymenochirus boettgeri</name>
    <name type="common">Congo dwarf clawed frog</name>
    <dbReference type="NCBI Taxonomy" id="247094"/>
    <lineage>
        <taxon>Eukaryota</taxon>
        <taxon>Metazoa</taxon>
        <taxon>Chordata</taxon>
        <taxon>Craniata</taxon>
        <taxon>Vertebrata</taxon>
        <taxon>Euteleostomi</taxon>
        <taxon>Amphibia</taxon>
        <taxon>Batrachia</taxon>
        <taxon>Anura</taxon>
        <taxon>Pipoidea</taxon>
        <taxon>Pipidae</taxon>
        <taxon>Pipinae</taxon>
        <taxon>Hymenochirus</taxon>
    </lineage>
</organism>
<feature type="transmembrane region" description="Helical" evidence="12">
    <location>
        <begin position="102"/>
        <end position="124"/>
    </location>
</feature>
<dbReference type="PANTHER" id="PTHR26452">
    <property type="entry name" value="OLFACTORY RECEPTOR"/>
    <property type="match status" value="1"/>
</dbReference>
<evidence type="ECO:0000256" key="4">
    <source>
        <dbReference type="ARBA" id="ARBA00022692"/>
    </source>
</evidence>
<dbReference type="PRINTS" id="PR00237">
    <property type="entry name" value="GPCRRHODOPSN"/>
</dbReference>
<evidence type="ECO:0000256" key="2">
    <source>
        <dbReference type="ARBA" id="ARBA00022475"/>
    </source>
</evidence>
<dbReference type="Gene3D" id="1.20.1070.10">
    <property type="entry name" value="Rhodopsin 7-helix transmembrane proteins"/>
    <property type="match status" value="1"/>
</dbReference>
<dbReference type="Pfam" id="PF13853">
    <property type="entry name" value="7tm_4"/>
    <property type="match status" value="1"/>
</dbReference>
<feature type="transmembrane region" description="Helical" evidence="12">
    <location>
        <begin position="145"/>
        <end position="166"/>
    </location>
</feature>
<dbReference type="AlphaFoldDB" id="A0A8T2IUU1"/>
<keyword evidence="8 12" id="KW-0472">Membrane</keyword>
<keyword evidence="10 11" id="KW-0807">Transducer</keyword>
<name>A0A8T2IUU1_9PIPI</name>
<accession>A0A8T2IUU1</accession>
<dbReference type="Proteomes" id="UP000812440">
    <property type="component" value="Chromosome 7"/>
</dbReference>
<dbReference type="InterPro" id="IPR017452">
    <property type="entry name" value="GPCR_Rhodpsn_7TM"/>
</dbReference>
<gene>
    <name evidence="14" type="ORF">GDO86_013595</name>
</gene>
<reference evidence="14" key="1">
    <citation type="thesis" date="2020" institute="ProQuest LLC" country="789 East Eisenhower Parkway, Ann Arbor, MI, USA">
        <title>Comparative Genomics and Chromosome Evolution.</title>
        <authorList>
            <person name="Mudd A.B."/>
        </authorList>
    </citation>
    <scope>NUCLEOTIDE SEQUENCE</scope>
    <source>
        <strain evidence="14">Female2</strain>
        <tissue evidence="14">Blood</tissue>
    </source>
</reference>
<evidence type="ECO:0000256" key="9">
    <source>
        <dbReference type="ARBA" id="ARBA00023170"/>
    </source>
</evidence>
<protein>
    <recommendedName>
        <fullName evidence="12">Olfactory receptor</fullName>
    </recommendedName>
</protein>
<evidence type="ECO:0000259" key="13">
    <source>
        <dbReference type="PROSITE" id="PS50262"/>
    </source>
</evidence>
<dbReference type="PROSITE" id="PS00237">
    <property type="entry name" value="G_PROTEIN_RECEP_F1_1"/>
    <property type="match status" value="1"/>
</dbReference>
<keyword evidence="2 12" id="KW-1003">Cell membrane</keyword>
<keyword evidence="9 11" id="KW-0675">Receptor</keyword>
<comment type="caution">
    <text evidence="14">The sequence shown here is derived from an EMBL/GenBank/DDBJ whole genome shotgun (WGS) entry which is preliminary data.</text>
</comment>
<evidence type="ECO:0000256" key="10">
    <source>
        <dbReference type="ARBA" id="ARBA00023224"/>
    </source>
</evidence>
<dbReference type="OrthoDB" id="5967130at2759"/>
<evidence type="ECO:0000256" key="7">
    <source>
        <dbReference type="ARBA" id="ARBA00023040"/>
    </source>
</evidence>
<evidence type="ECO:0000256" key="6">
    <source>
        <dbReference type="ARBA" id="ARBA00022989"/>
    </source>
</evidence>
<feature type="transmembrane region" description="Helical" evidence="12">
    <location>
        <begin position="63"/>
        <end position="82"/>
    </location>
</feature>
<feature type="transmembrane region" description="Helical" evidence="12">
    <location>
        <begin position="246"/>
        <end position="264"/>
    </location>
</feature>
<keyword evidence="3 12" id="KW-0716">Sensory transduction</keyword>
<dbReference type="FunFam" id="1.20.1070.10:FF:000001">
    <property type="entry name" value="Olfactory receptor"/>
    <property type="match status" value="1"/>
</dbReference>
<keyword evidence="7 11" id="KW-0297">G-protein coupled receptor</keyword>
<dbReference type="InterPro" id="IPR000276">
    <property type="entry name" value="GPCR_Rhodpsn"/>
</dbReference>
<dbReference type="PRINTS" id="PR00245">
    <property type="entry name" value="OLFACTORYR"/>
</dbReference>
<comment type="subcellular location">
    <subcellularLocation>
        <location evidence="1 12">Cell membrane</location>
        <topology evidence="1 12">Multi-pass membrane protein</topology>
    </subcellularLocation>
</comment>
<evidence type="ECO:0000256" key="8">
    <source>
        <dbReference type="ARBA" id="ARBA00023136"/>
    </source>
</evidence>
<evidence type="ECO:0000256" key="3">
    <source>
        <dbReference type="ARBA" id="ARBA00022606"/>
    </source>
</evidence>
<dbReference type="EMBL" id="JAACNH010000008">
    <property type="protein sequence ID" value="KAG8435712.1"/>
    <property type="molecule type" value="Genomic_DNA"/>
</dbReference>
<proteinExistence type="inferred from homology"/>
<keyword evidence="15" id="KW-1185">Reference proteome</keyword>
<keyword evidence="5 12" id="KW-0552">Olfaction</keyword>
<dbReference type="InterPro" id="IPR000725">
    <property type="entry name" value="Olfact_rcpt"/>
</dbReference>
<keyword evidence="6 12" id="KW-1133">Transmembrane helix</keyword>
<evidence type="ECO:0000256" key="1">
    <source>
        <dbReference type="ARBA" id="ARBA00004651"/>
    </source>
</evidence>
<evidence type="ECO:0000256" key="5">
    <source>
        <dbReference type="ARBA" id="ARBA00022725"/>
    </source>
</evidence>
<keyword evidence="4 11" id="KW-0812">Transmembrane</keyword>
<feature type="transmembrane region" description="Helical" evidence="12">
    <location>
        <begin position="29"/>
        <end position="51"/>
    </location>
</feature>
<dbReference type="SUPFAM" id="SSF81321">
    <property type="entry name" value="Family A G protein-coupled receptor-like"/>
    <property type="match status" value="1"/>
</dbReference>
<dbReference type="PROSITE" id="PS50262">
    <property type="entry name" value="G_PROTEIN_RECEP_F1_2"/>
    <property type="match status" value="1"/>
</dbReference>
<feature type="domain" description="G-protein coupled receptors family 1 profile" evidence="13">
    <location>
        <begin position="45"/>
        <end position="294"/>
    </location>
</feature>
<evidence type="ECO:0000256" key="11">
    <source>
        <dbReference type="RuleBase" id="RU000688"/>
    </source>
</evidence>
<dbReference type="CDD" id="cd13954">
    <property type="entry name" value="7tmA_OR"/>
    <property type="match status" value="1"/>
</dbReference>
<dbReference type="GO" id="GO:0004930">
    <property type="term" value="F:G protein-coupled receptor activity"/>
    <property type="evidence" value="ECO:0007669"/>
    <property type="project" value="UniProtKB-KW"/>
</dbReference>
<comment type="similarity">
    <text evidence="11">Belongs to the G-protein coupled receptor 1 family.</text>
</comment>
<dbReference type="InterPro" id="IPR050516">
    <property type="entry name" value="Olfactory_GPCR"/>
</dbReference>
<evidence type="ECO:0000313" key="14">
    <source>
        <dbReference type="EMBL" id="KAG8435712.1"/>
    </source>
</evidence>
<evidence type="ECO:0000313" key="15">
    <source>
        <dbReference type="Proteomes" id="UP000812440"/>
    </source>
</evidence>
<dbReference type="GO" id="GO:0005886">
    <property type="term" value="C:plasma membrane"/>
    <property type="evidence" value="ECO:0007669"/>
    <property type="project" value="UniProtKB-SubCell"/>
</dbReference>
<sequence length="320" mass="36782">MIYSLTPGNQSELTTFTLQSFSENKNVQLPFFILFLLIYLIIILGNATVFTTITLSPKLHTPMYMFLGNLSFLDISYISTTFPKLLHMVYTQQKTISYSGCITQLFFFLFFVCTECFLLTVMAYDRYVAICHPFHYTVIMSLKHCARLITGVWAVGFLHPMVYSLLTANLSFCLSHHIDHFYCDLIPLLKITCSDTSTLQIFNYINALILGFSSFSFMSFSYVFIIRTIMKIQTSEGRQKAFSTCASHLTCVTIFYGALIGSYLRPMASHQPLQDSVFSFIYIALVPLLNPFIYTLKNNEFKDNLSKIKSRISFFCLDKY</sequence>